<comment type="caution">
    <text evidence="1">The sequence shown here is derived from an EMBL/GenBank/DDBJ whole genome shotgun (WGS) entry which is preliminary data.</text>
</comment>
<accession>A0ABS6IK10</accession>
<keyword evidence="2" id="KW-1185">Reference proteome</keyword>
<evidence type="ECO:0008006" key="3">
    <source>
        <dbReference type="Google" id="ProtNLM"/>
    </source>
</evidence>
<protein>
    <recommendedName>
        <fullName evidence="3">XRE family transcriptional regulator</fullName>
    </recommendedName>
</protein>
<proteinExistence type="predicted"/>
<reference evidence="1 2" key="1">
    <citation type="submission" date="2021-06" db="EMBL/GenBank/DDBJ databases">
        <authorList>
            <person name="Lee D.H."/>
        </authorList>
    </citation>
    <scope>NUCLEOTIDE SEQUENCE [LARGE SCALE GENOMIC DNA]</scope>
    <source>
        <strain evidence="1 2">MMS21-HV4-11</strain>
    </source>
</reference>
<dbReference type="RefSeq" id="WP_216960474.1">
    <property type="nucleotide sequence ID" value="NZ_JAHOPB010000001.1"/>
</dbReference>
<organism evidence="1 2">
    <name type="scientific">Reyranella humidisoli</name>
    <dbReference type="NCBI Taxonomy" id="2849149"/>
    <lineage>
        <taxon>Bacteria</taxon>
        <taxon>Pseudomonadati</taxon>
        <taxon>Pseudomonadota</taxon>
        <taxon>Alphaproteobacteria</taxon>
        <taxon>Hyphomicrobiales</taxon>
        <taxon>Reyranellaceae</taxon>
        <taxon>Reyranella</taxon>
    </lineage>
</organism>
<sequence>MTSPTTLAVARVRRWLAATMMPRGEVAARAGVDEKTLRLAARPGWNPTANTLARLEALIPPEWT</sequence>
<name>A0ABS6IK10_9HYPH</name>
<evidence type="ECO:0000313" key="2">
    <source>
        <dbReference type="Proteomes" id="UP000727907"/>
    </source>
</evidence>
<dbReference type="EMBL" id="JAHOPB010000001">
    <property type="protein sequence ID" value="MBU8874618.1"/>
    <property type="molecule type" value="Genomic_DNA"/>
</dbReference>
<dbReference type="Proteomes" id="UP000727907">
    <property type="component" value="Unassembled WGS sequence"/>
</dbReference>
<gene>
    <name evidence="1" type="ORF">KQ910_12660</name>
</gene>
<evidence type="ECO:0000313" key="1">
    <source>
        <dbReference type="EMBL" id="MBU8874618.1"/>
    </source>
</evidence>